<dbReference type="InterPro" id="IPR036322">
    <property type="entry name" value="WD40_repeat_dom_sf"/>
</dbReference>
<organism evidence="1 2">
    <name type="scientific">Trametes cubensis</name>
    <dbReference type="NCBI Taxonomy" id="1111947"/>
    <lineage>
        <taxon>Eukaryota</taxon>
        <taxon>Fungi</taxon>
        <taxon>Dikarya</taxon>
        <taxon>Basidiomycota</taxon>
        <taxon>Agaricomycotina</taxon>
        <taxon>Agaricomycetes</taxon>
        <taxon>Polyporales</taxon>
        <taxon>Polyporaceae</taxon>
        <taxon>Trametes</taxon>
    </lineage>
</organism>
<protein>
    <submittedName>
        <fullName evidence="1">Uncharacterized protein</fullName>
    </submittedName>
</protein>
<gene>
    <name evidence="1" type="ORF">ONZ51_g6827</name>
</gene>
<reference evidence="1" key="1">
    <citation type="submission" date="2022-11" db="EMBL/GenBank/DDBJ databases">
        <title>Genome Sequence of Cubamyces cubensis.</title>
        <authorList>
            <person name="Buettner E."/>
        </authorList>
    </citation>
    <scope>NUCLEOTIDE SEQUENCE</scope>
    <source>
        <strain evidence="1">MPL-01</strain>
    </source>
</reference>
<name>A0AAD7XA61_9APHY</name>
<keyword evidence="2" id="KW-1185">Reference proteome</keyword>
<comment type="caution">
    <text evidence="1">The sequence shown here is derived from an EMBL/GenBank/DDBJ whole genome shotgun (WGS) entry which is preliminary data.</text>
</comment>
<sequence length="518" mass="58163">MLSLKQVCTALNALVEANTALLYLIELGIEGYTDGFPGRLSSSERLKQLLLRRNRWLTLDWSGTLPLKPEEVVPQSTLPYELQGGMFLNVKDNTGLVAMNRTVLPTSQHPQSEFSCRTLDTKALDITADSTQDLLVMLDTRGRVHFWSLSSQTPHPQATEPVLRPGGAGSLLITALHIAHDLVALIEWLNFVHITIWNWKTGKTIIQGHRSSLLYYATSLAWLSSRAFVLSDASRGELAIYSLENVDCVSPAEPALINELQPCARLQLPRIENCWHISHFELETTPLVAESPRDRPFSIDQESNLIVFTMQYVTYNHRRVSSRYMGFVYSRYLRSYVNEGHHGEPTKLVPWAQWGPRNTRVLSQTSMNAAFARYVHGQRVVQSRLHYLGERNMVSVYDFNVHPARIASVIRSQECGRGGVTIVDDEAKLGDSSQAEAYMDVVDFPTVIARGSQEGLQCHPFAEDVRSTLPFIETSRVIESGAGKSVQFMMDEERLIEIRLRVDGAGSPGSDTVRVYTM</sequence>
<evidence type="ECO:0000313" key="1">
    <source>
        <dbReference type="EMBL" id="KAJ8475001.1"/>
    </source>
</evidence>
<dbReference type="EMBL" id="JAPEVG010000171">
    <property type="protein sequence ID" value="KAJ8475001.1"/>
    <property type="molecule type" value="Genomic_DNA"/>
</dbReference>
<evidence type="ECO:0000313" key="2">
    <source>
        <dbReference type="Proteomes" id="UP001215151"/>
    </source>
</evidence>
<dbReference type="AlphaFoldDB" id="A0AAD7XA61"/>
<accession>A0AAD7XA61</accession>
<dbReference type="Proteomes" id="UP001215151">
    <property type="component" value="Unassembled WGS sequence"/>
</dbReference>
<proteinExistence type="predicted"/>
<dbReference type="SUPFAM" id="SSF50978">
    <property type="entry name" value="WD40 repeat-like"/>
    <property type="match status" value="1"/>
</dbReference>